<dbReference type="PANTHER" id="PTHR43796:SF2">
    <property type="entry name" value="CARBOXYNORSPERMIDINE SYNTHASE"/>
    <property type="match status" value="1"/>
</dbReference>
<dbReference type="InterPro" id="IPR032095">
    <property type="entry name" value="Sacchrp_dh-like_C"/>
</dbReference>
<dbReference type="Pfam" id="PF16653">
    <property type="entry name" value="Sacchrp_dh_C"/>
    <property type="match status" value="1"/>
</dbReference>
<dbReference type="Gene3D" id="3.40.50.720">
    <property type="entry name" value="NAD(P)-binding Rossmann-like Domain"/>
    <property type="match status" value="1"/>
</dbReference>
<proteinExistence type="predicted"/>
<feature type="domain" description="Saccharopine dehydrogenase NADP binding" evidence="1">
    <location>
        <begin position="3"/>
        <end position="122"/>
    </location>
</feature>
<organism evidence="3 4">
    <name type="scientific">Candidatus Uhrbacteria bacterium RIFCSPHIGHO2_12_FULL_57_11</name>
    <dbReference type="NCBI Taxonomy" id="1802398"/>
    <lineage>
        <taxon>Bacteria</taxon>
        <taxon>Candidatus Uhriibacteriota</taxon>
    </lineage>
</organism>
<accession>A0A1F7UMA9</accession>
<dbReference type="InterPro" id="IPR036291">
    <property type="entry name" value="NAD(P)-bd_dom_sf"/>
</dbReference>
<evidence type="ECO:0008006" key="5">
    <source>
        <dbReference type="Google" id="ProtNLM"/>
    </source>
</evidence>
<evidence type="ECO:0000313" key="4">
    <source>
        <dbReference type="Proteomes" id="UP000176598"/>
    </source>
</evidence>
<dbReference type="EMBL" id="MGEG01000014">
    <property type="protein sequence ID" value="OGL79421.1"/>
    <property type="molecule type" value="Genomic_DNA"/>
</dbReference>
<evidence type="ECO:0000313" key="3">
    <source>
        <dbReference type="EMBL" id="OGL79421.1"/>
    </source>
</evidence>
<sequence>MKILIIGTGAVASVISRLLSKEKTIERIVCASRNLNKARQFIVPRGKISLRQLDASKISDIVAAASGMNLIINASLSVYNEKILESALAAGVNYQDLCSHLADLKTPEQLKFHEPFRRAGLVGMINTGVSPGITNLLARNAVDRLERVDEIKIRTIEEQTADELVFSWSPKETFDEITAPPLIYDHGRYRFTKLFGDPEDFDFPAPFGTRRVISIYGDEISTLPRYIKVKKVTYKSCGSDLEAAKSLYALVRSDPKAKLPPLPTPGQMIRMIREGRIKNAFFLSVVDVVGKKTGRKVKIRSVAKYPDIKQISRIIPGATYLSYPTGSAAAAFTSCFSKIKTGGIYPPEALPAAIRRDILHRLKFSGAILQNRVSVIG</sequence>
<dbReference type="PANTHER" id="PTHR43796">
    <property type="entry name" value="CARBOXYNORSPERMIDINE SYNTHASE"/>
    <property type="match status" value="1"/>
</dbReference>
<comment type="caution">
    <text evidence="3">The sequence shown here is derived from an EMBL/GenBank/DDBJ whole genome shotgun (WGS) entry which is preliminary data.</text>
</comment>
<dbReference type="Gene3D" id="3.30.360.10">
    <property type="entry name" value="Dihydrodipicolinate Reductase, domain 2"/>
    <property type="match status" value="1"/>
</dbReference>
<name>A0A1F7UMA9_9BACT</name>
<feature type="domain" description="Saccharopine dehydrogenase-like C-terminal" evidence="2">
    <location>
        <begin position="128"/>
        <end position="363"/>
    </location>
</feature>
<dbReference type="Proteomes" id="UP000176598">
    <property type="component" value="Unassembled WGS sequence"/>
</dbReference>
<gene>
    <name evidence="3" type="ORF">A3F28_03665</name>
</gene>
<protein>
    <recommendedName>
        <fullName evidence="5">Saccharopine dehydrogenase NADP binding domain-containing protein</fullName>
    </recommendedName>
</protein>
<reference evidence="3 4" key="1">
    <citation type="journal article" date="2016" name="Nat. Commun.">
        <title>Thousands of microbial genomes shed light on interconnected biogeochemical processes in an aquifer system.</title>
        <authorList>
            <person name="Anantharaman K."/>
            <person name="Brown C.T."/>
            <person name="Hug L.A."/>
            <person name="Sharon I."/>
            <person name="Castelle C.J."/>
            <person name="Probst A.J."/>
            <person name="Thomas B.C."/>
            <person name="Singh A."/>
            <person name="Wilkins M.J."/>
            <person name="Karaoz U."/>
            <person name="Brodie E.L."/>
            <person name="Williams K.H."/>
            <person name="Hubbard S.S."/>
            <person name="Banfield J.F."/>
        </authorList>
    </citation>
    <scope>NUCLEOTIDE SEQUENCE [LARGE SCALE GENOMIC DNA]</scope>
</reference>
<dbReference type="InterPro" id="IPR005097">
    <property type="entry name" value="Sacchrp_dh_NADP-bd"/>
</dbReference>
<evidence type="ECO:0000259" key="2">
    <source>
        <dbReference type="Pfam" id="PF16653"/>
    </source>
</evidence>
<dbReference type="AlphaFoldDB" id="A0A1F7UMA9"/>
<evidence type="ECO:0000259" key="1">
    <source>
        <dbReference type="Pfam" id="PF03435"/>
    </source>
</evidence>
<dbReference type="SUPFAM" id="SSF51735">
    <property type="entry name" value="NAD(P)-binding Rossmann-fold domains"/>
    <property type="match status" value="1"/>
</dbReference>
<dbReference type="Pfam" id="PF03435">
    <property type="entry name" value="Sacchrp_dh_NADP"/>
    <property type="match status" value="1"/>
</dbReference>